<evidence type="ECO:0000256" key="1">
    <source>
        <dbReference type="SAM" id="MobiDB-lite"/>
    </source>
</evidence>
<dbReference type="AlphaFoldDB" id="A0AAW1K5P6"/>
<evidence type="ECO:0008006" key="4">
    <source>
        <dbReference type="Google" id="ProtNLM"/>
    </source>
</evidence>
<keyword evidence="3" id="KW-1185">Reference proteome</keyword>
<dbReference type="Proteomes" id="UP001458880">
    <property type="component" value="Unassembled WGS sequence"/>
</dbReference>
<feature type="region of interest" description="Disordered" evidence="1">
    <location>
        <begin position="35"/>
        <end position="54"/>
    </location>
</feature>
<dbReference type="SUPFAM" id="SSF56219">
    <property type="entry name" value="DNase I-like"/>
    <property type="match status" value="1"/>
</dbReference>
<dbReference type="InterPro" id="IPR036691">
    <property type="entry name" value="Endo/exonu/phosph_ase_sf"/>
</dbReference>
<comment type="caution">
    <text evidence="2">The sequence shown here is derived from an EMBL/GenBank/DDBJ whole genome shotgun (WGS) entry which is preliminary data.</text>
</comment>
<organism evidence="2 3">
    <name type="scientific">Popillia japonica</name>
    <name type="common">Japanese beetle</name>
    <dbReference type="NCBI Taxonomy" id="7064"/>
    <lineage>
        <taxon>Eukaryota</taxon>
        <taxon>Metazoa</taxon>
        <taxon>Ecdysozoa</taxon>
        <taxon>Arthropoda</taxon>
        <taxon>Hexapoda</taxon>
        <taxon>Insecta</taxon>
        <taxon>Pterygota</taxon>
        <taxon>Neoptera</taxon>
        <taxon>Endopterygota</taxon>
        <taxon>Coleoptera</taxon>
        <taxon>Polyphaga</taxon>
        <taxon>Scarabaeiformia</taxon>
        <taxon>Scarabaeidae</taxon>
        <taxon>Rutelinae</taxon>
        <taxon>Popillia</taxon>
    </lineage>
</organism>
<feature type="compositionally biased region" description="Basic and acidic residues" evidence="1">
    <location>
        <begin position="35"/>
        <end position="48"/>
    </location>
</feature>
<name>A0AAW1K5P6_POPJA</name>
<evidence type="ECO:0000313" key="3">
    <source>
        <dbReference type="Proteomes" id="UP001458880"/>
    </source>
</evidence>
<dbReference type="EMBL" id="JASPKY010000261">
    <property type="protein sequence ID" value="KAK9712565.1"/>
    <property type="molecule type" value="Genomic_DNA"/>
</dbReference>
<dbReference type="Gene3D" id="3.60.10.10">
    <property type="entry name" value="Endonuclease/exonuclease/phosphatase"/>
    <property type="match status" value="1"/>
</dbReference>
<evidence type="ECO:0000313" key="2">
    <source>
        <dbReference type="EMBL" id="KAK9712565.1"/>
    </source>
</evidence>
<accession>A0AAW1K5P6</accession>
<sequence>MQLRVRAKEETNKGKSVKIGYNKLTVDGRELRWNNKKRKIDDPSEAKKQRNRQKIPKKDDIILLGEMAEEHEKDEFYELLTNICEEIPKKDDIILLGDANAQVGREYYLRSLVGNGKGTIHAETNDNGHRLSQIAELLNLTFLSTKFEHPTRHKVTWRHPGGNTENQIDHILATKGIEKTLAQIAWMNKKDEQSRNVYTTIRNKANGIYKRKKNEWLNRQLEEINREGNRNNLRQFYKKLKCQNVKSEIKTRGMTTKDGKIEDDS</sequence>
<protein>
    <recommendedName>
        <fullName evidence="4">Craniofacial development protein 2-like</fullName>
    </recommendedName>
</protein>
<reference evidence="2 3" key="1">
    <citation type="journal article" date="2024" name="BMC Genomics">
        <title>De novo assembly and annotation of Popillia japonica's genome with initial clues to its potential as an invasive pest.</title>
        <authorList>
            <person name="Cucini C."/>
            <person name="Boschi S."/>
            <person name="Funari R."/>
            <person name="Cardaioli E."/>
            <person name="Iannotti N."/>
            <person name="Marturano G."/>
            <person name="Paoli F."/>
            <person name="Bruttini M."/>
            <person name="Carapelli A."/>
            <person name="Frati F."/>
            <person name="Nardi F."/>
        </authorList>
    </citation>
    <scope>NUCLEOTIDE SEQUENCE [LARGE SCALE GENOMIC DNA]</scope>
    <source>
        <strain evidence="2">DMR45628</strain>
    </source>
</reference>
<gene>
    <name evidence="2" type="ORF">QE152_g24827</name>
</gene>
<proteinExistence type="predicted"/>